<evidence type="ECO:0000256" key="6">
    <source>
        <dbReference type="ARBA" id="ARBA00022989"/>
    </source>
</evidence>
<feature type="transmembrane region" description="Helical" evidence="8">
    <location>
        <begin position="121"/>
        <end position="141"/>
    </location>
</feature>
<evidence type="ECO:0000256" key="2">
    <source>
        <dbReference type="ARBA" id="ARBA00007998"/>
    </source>
</evidence>
<keyword evidence="4" id="KW-0309">Germination</keyword>
<dbReference type="Proteomes" id="UP000319578">
    <property type="component" value="Unassembled WGS sequence"/>
</dbReference>
<reference evidence="11" key="1">
    <citation type="submission" date="2015-07" db="EMBL/GenBank/DDBJ databases">
        <title>Genome sequencing project for genomic taxonomy and phylogenomics of Bacillus-like bacteria.</title>
        <authorList>
            <person name="Liu B."/>
            <person name="Wang J."/>
            <person name="Zhu Y."/>
            <person name="Liu G."/>
            <person name="Chen Q."/>
            <person name="Chen Z."/>
            <person name="Lan J."/>
            <person name="Che J."/>
            <person name="Ge C."/>
            <person name="Shi H."/>
            <person name="Pan Z."/>
            <person name="Liu X."/>
        </authorList>
    </citation>
    <scope>NUCLEOTIDE SEQUENCE [LARGE SCALE GENOMIC DNA]</scope>
    <source>
        <strain evidence="11">DSM 9887</strain>
    </source>
</reference>
<dbReference type="RefSeq" id="WP_049739353.1">
    <property type="nucleotide sequence ID" value="NZ_BJON01000023.1"/>
</dbReference>
<feature type="transmembrane region" description="Helical" evidence="8">
    <location>
        <begin position="270"/>
        <end position="292"/>
    </location>
</feature>
<dbReference type="PANTHER" id="PTHR34975">
    <property type="entry name" value="SPORE GERMINATION PROTEIN A2"/>
    <property type="match status" value="1"/>
</dbReference>
<dbReference type="InterPro" id="IPR004761">
    <property type="entry name" value="Spore_GerAB"/>
</dbReference>
<reference evidence="10" key="2">
    <citation type="submission" date="2015-07" db="EMBL/GenBank/DDBJ databases">
        <title>MeaNS - Measles Nucleotide Surveillance Program.</title>
        <authorList>
            <person name="Tran T."/>
            <person name="Druce J."/>
        </authorList>
    </citation>
    <scope>NUCLEOTIDE SEQUENCE</scope>
    <source>
        <strain evidence="10">DSM 9887</strain>
    </source>
</reference>
<evidence type="ECO:0000256" key="5">
    <source>
        <dbReference type="ARBA" id="ARBA00022692"/>
    </source>
</evidence>
<dbReference type="EMBL" id="BJON01000023">
    <property type="protein sequence ID" value="GED71770.1"/>
    <property type="molecule type" value="Genomic_DNA"/>
</dbReference>
<evidence type="ECO:0000313" key="10">
    <source>
        <dbReference type="EMBL" id="KNB70376.1"/>
    </source>
</evidence>
<feature type="transmembrane region" description="Helical" evidence="8">
    <location>
        <begin position="218"/>
        <end position="238"/>
    </location>
</feature>
<feature type="transmembrane region" description="Helical" evidence="8">
    <location>
        <begin position="40"/>
        <end position="61"/>
    </location>
</feature>
<evidence type="ECO:0000256" key="7">
    <source>
        <dbReference type="ARBA" id="ARBA00023136"/>
    </source>
</evidence>
<dbReference type="Gene3D" id="1.20.1740.10">
    <property type="entry name" value="Amino acid/polyamine transporter I"/>
    <property type="match status" value="1"/>
</dbReference>
<accession>A0A0K9YNX8</accession>
<evidence type="ECO:0000256" key="1">
    <source>
        <dbReference type="ARBA" id="ARBA00004141"/>
    </source>
</evidence>
<keyword evidence="3" id="KW-0813">Transport</keyword>
<dbReference type="OrthoDB" id="2078716at2"/>
<keyword evidence="6 8" id="KW-1133">Transmembrane helix</keyword>
<dbReference type="Pfam" id="PF03845">
    <property type="entry name" value="Spore_permease"/>
    <property type="match status" value="1"/>
</dbReference>
<dbReference type="GO" id="GO:0009847">
    <property type="term" value="P:spore germination"/>
    <property type="evidence" value="ECO:0007669"/>
    <property type="project" value="InterPro"/>
</dbReference>
<keyword evidence="7 8" id="KW-0472">Membrane</keyword>
<dbReference type="PANTHER" id="PTHR34975:SF2">
    <property type="entry name" value="SPORE GERMINATION PROTEIN A2"/>
    <property type="match status" value="1"/>
</dbReference>
<feature type="transmembrane region" description="Helical" evidence="8">
    <location>
        <begin position="146"/>
        <end position="166"/>
    </location>
</feature>
<dbReference type="GO" id="GO:0016020">
    <property type="term" value="C:membrane"/>
    <property type="evidence" value="ECO:0007669"/>
    <property type="project" value="UniProtKB-SubCell"/>
</dbReference>
<dbReference type="AlphaFoldDB" id="A0A0K9YNX8"/>
<proteinExistence type="inferred from homology"/>
<dbReference type="EMBL" id="LGIQ01000009">
    <property type="protein sequence ID" value="KNB70376.1"/>
    <property type="molecule type" value="Genomic_DNA"/>
</dbReference>
<organism evidence="10 11">
    <name type="scientific">Brevibacillus reuszeri</name>
    <dbReference type="NCBI Taxonomy" id="54915"/>
    <lineage>
        <taxon>Bacteria</taxon>
        <taxon>Bacillati</taxon>
        <taxon>Bacillota</taxon>
        <taxon>Bacilli</taxon>
        <taxon>Bacillales</taxon>
        <taxon>Paenibacillaceae</taxon>
        <taxon>Brevibacillus</taxon>
    </lineage>
</organism>
<dbReference type="STRING" id="54915.ADS79_15625"/>
<keyword evidence="5 8" id="KW-0812">Transmembrane</keyword>
<evidence type="ECO:0000313" key="9">
    <source>
        <dbReference type="EMBL" id="GED71770.1"/>
    </source>
</evidence>
<feature type="transmembrane region" description="Helical" evidence="8">
    <location>
        <begin position="81"/>
        <end position="101"/>
    </location>
</feature>
<protein>
    <submittedName>
        <fullName evidence="9">Germination protein</fullName>
    </submittedName>
    <submittedName>
        <fullName evidence="10">Spore gernimation protein</fullName>
    </submittedName>
</protein>
<comment type="subcellular location">
    <subcellularLocation>
        <location evidence="1">Membrane</location>
        <topology evidence="1">Multi-pass membrane protein</topology>
    </subcellularLocation>
</comment>
<dbReference type="Proteomes" id="UP000036834">
    <property type="component" value="Unassembled WGS sequence"/>
</dbReference>
<reference evidence="9 12" key="3">
    <citation type="submission" date="2019-06" db="EMBL/GenBank/DDBJ databases">
        <title>Whole genome shotgun sequence of Brevibacillus reuszeri NBRC 15719.</title>
        <authorList>
            <person name="Hosoyama A."/>
            <person name="Uohara A."/>
            <person name="Ohji S."/>
            <person name="Ichikawa N."/>
        </authorList>
    </citation>
    <scope>NUCLEOTIDE SEQUENCE [LARGE SCALE GENOMIC DNA]</scope>
    <source>
        <strain evidence="9 12">NBRC 15719</strain>
    </source>
</reference>
<evidence type="ECO:0000313" key="12">
    <source>
        <dbReference type="Proteomes" id="UP000319578"/>
    </source>
</evidence>
<dbReference type="NCBIfam" id="TIGR00912">
    <property type="entry name" value="2A0309"/>
    <property type="match status" value="1"/>
</dbReference>
<feature type="transmembrane region" description="Helical" evidence="8">
    <location>
        <begin position="186"/>
        <end position="206"/>
    </location>
</feature>
<evidence type="ECO:0000313" key="11">
    <source>
        <dbReference type="Proteomes" id="UP000036834"/>
    </source>
</evidence>
<feature type="transmembrane region" description="Helical" evidence="8">
    <location>
        <begin position="7"/>
        <end position="28"/>
    </location>
</feature>
<dbReference type="PATRIC" id="fig|54915.3.peg.2139"/>
<keyword evidence="12" id="KW-1185">Reference proteome</keyword>
<sequence length="368" mass="40897">MLETGKISALQMGLTIYPVLMSTAMLAGPNVMAKEAMNDLWISPIWASLIGFACVIIAHQLHEKYPQKTIIEQIEEILGKLFGKVVGFFYLFFFLQLSAFIVREYADFIAIFLKDTPLSVISGVLVLVSAMAVTGGVEVVVRSAQFFFPLFVIPLLIMIGLIFPDLEPQNIFPILGNGLLPSLKGAMTPQGWFSEVFLISFFLPFLADEKKGKRSGMVTVGFVMISMCIVNLVTYFLMGDATGRILFPVMDTARYISVADFFENLESGVMAIWVIGAYVKVSVFYYVTVLGTAQWLKLTTYRPIVLPIGLLTVVFSFWGLPNFAVIGDLHLFTIPVVLFLFCCFFPAILLVISVWKKNNTAYKGVRSG</sequence>
<evidence type="ECO:0000256" key="4">
    <source>
        <dbReference type="ARBA" id="ARBA00022544"/>
    </source>
</evidence>
<name>A0A0K9YNX8_9BACL</name>
<gene>
    <name evidence="10" type="ORF">ADS79_15625</name>
    <name evidence="9" type="ORF">BRE01_54720</name>
</gene>
<evidence type="ECO:0000256" key="3">
    <source>
        <dbReference type="ARBA" id="ARBA00022448"/>
    </source>
</evidence>
<evidence type="ECO:0000256" key="8">
    <source>
        <dbReference type="SAM" id="Phobius"/>
    </source>
</evidence>
<feature type="transmembrane region" description="Helical" evidence="8">
    <location>
        <begin position="304"/>
        <end position="326"/>
    </location>
</feature>
<feature type="transmembrane region" description="Helical" evidence="8">
    <location>
        <begin position="332"/>
        <end position="355"/>
    </location>
</feature>
<comment type="caution">
    <text evidence="10">The sequence shown here is derived from an EMBL/GenBank/DDBJ whole genome shotgun (WGS) entry which is preliminary data.</text>
</comment>
<comment type="similarity">
    <text evidence="2">Belongs to the amino acid-polyamine-organocation (APC) superfamily. Spore germination protein (SGP) (TC 2.A.3.9) family.</text>
</comment>